<dbReference type="OrthoDB" id="5458135at2"/>
<evidence type="ECO:0000256" key="6">
    <source>
        <dbReference type="ARBA" id="ARBA00022842"/>
    </source>
</evidence>
<dbReference type="InterPro" id="IPR022907">
    <property type="entry name" value="VapC_family"/>
</dbReference>
<dbReference type="EC" id="3.1.-.-" evidence="8"/>
<dbReference type="PANTHER" id="PTHR33653:SF1">
    <property type="entry name" value="RIBONUCLEASE VAPC2"/>
    <property type="match status" value="1"/>
</dbReference>
<dbReference type="Pfam" id="PF01850">
    <property type="entry name" value="PIN"/>
    <property type="match status" value="1"/>
</dbReference>
<keyword evidence="11" id="KW-1185">Reference proteome</keyword>
<dbReference type="GO" id="GO:0090729">
    <property type="term" value="F:toxin activity"/>
    <property type="evidence" value="ECO:0007669"/>
    <property type="project" value="UniProtKB-KW"/>
</dbReference>
<dbReference type="InterPro" id="IPR002716">
    <property type="entry name" value="PIN_dom"/>
</dbReference>
<dbReference type="CDD" id="cd18745">
    <property type="entry name" value="PIN_VapC4-5_FitB-like"/>
    <property type="match status" value="1"/>
</dbReference>
<dbReference type="Gene3D" id="3.40.50.1010">
    <property type="entry name" value="5'-nuclease"/>
    <property type="match status" value="1"/>
</dbReference>
<evidence type="ECO:0000259" key="9">
    <source>
        <dbReference type="Pfam" id="PF01850"/>
    </source>
</evidence>
<dbReference type="PANTHER" id="PTHR33653">
    <property type="entry name" value="RIBONUCLEASE VAPC2"/>
    <property type="match status" value="1"/>
</dbReference>
<keyword evidence="6 8" id="KW-0460">Magnesium</keyword>
<evidence type="ECO:0000256" key="2">
    <source>
        <dbReference type="ARBA" id="ARBA00022649"/>
    </source>
</evidence>
<reference evidence="11" key="1">
    <citation type="submission" date="2016-11" db="EMBL/GenBank/DDBJ databases">
        <authorList>
            <person name="Varghese N."/>
            <person name="Submissions S."/>
        </authorList>
    </citation>
    <scope>NUCLEOTIDE SEQUENCE [LARGE SCALE GENOMIC DNA]</scope>
    <source>
        <strain evidence="11">DSM 16219</strain>
    </source>
</reference>
<feature type="binding site" evidence="8">
    <location>
        <position position="6"/>
    </location>
    <ligand>
        <name>Mg(2+)</name>
        <dbReference type="ChEBI" id="CHEBI:18420"/>
    </ligand>
</feature>
<dbReference type="SUPFAM" id="SSF88723">
    <property type="entry name" value="PIN domain-like"/>
    <property type="match status" value="1"/>
</dbReference>
<keyword evidence="3 8" id="KW-0540">Nuclease</keyword>
<evidence type="ECO:0000256" key="7">
    <source>
        <dbReference type="ARBA" id="ARBA00038093"/>
    </source>
</evidence>
<accession>A0A1M6NAQ0</accession>
<feature type="binding site" evidence="8">
    <location>
        <position position="98"/>
    </location>
    <ligand>
        <name>Mg(2+)</name>
        <dbReference type="ChEBI" id="CHEBI:18420"/>
    </ligand>
</feature>
<evidence type="ECO:0000256" key="3">
    <source>
        <dbReference type="ARBA" id="ARBA00022722"/>
    </source>
</evidence>
<evidence type="ECO:0000256" key="4">
    <source>
        <dbReference type="ARBA" id="ARBA00022723"/>
    </source>
</evidence>
<evidence type="ECO:0000256" key="8">
    <source>
        <dbReference type="HAMAP-Rule" id="MF_00265"/>
    </source>
</evidence>
<dbReference type="EMBL" id="FQZU01000014">
    <property type="protein sequence ID" value="SHJ92762.1"/>
    <property type="molecule type" value="Genomic_DNA"/>
</dbReference>
<keyword evidence="4 8" id="KW-0479">Metal-binding</keyword>
<keyword evidence="10" id="KW-0255">Endonuclease</keyword>
<dbReference type="GO" id="GO:0004540">
    <property type="term" value="F:RNA nuclease activity"/>
    <property type="evidence" value="ECO:0007669"/>
    <property type="project" value="InterPro"/>
</dbReference>
<sequence length="134" mass="14389">MRYMLDTNVCIYLIKRRPAAVVDRLRALSISDVGISSITLAELEYGVAKSGKPEQNRDALTGFLAPLEIEAFGNEAAACYGALRAGLEKAGKPIGPMDMLIAAHALSLSAILVTNNAREFERVPGLVVENWAAD</sequence>
<dbReference type="GO" id="GO:0016787">
    <property type="term" value="F:hydrolase activity"/>
    <property type="evidence" value="ECO:0007669"/>
    <property type="project" value="UniProtKB-KW"/>
</dbReference>
<feature type="domain" description="PIN" evidence="9">
    <location>
        <begin position="3"/>
        <end position="125"/>
    </location>
</feature>
<dbReference type="GO" id="GO:0000287">
    <property type="term" value="F:magnesium ion binding"/>
    <property type="evidence" value="ECO:0007669"/>
    <property type="project" value="UniProtKB-UniRule"/>
</dbReference>
<evidence type="ECO:0000313" key="11">
    <source>
        <dbReference type="Proteomes" id="UP000183994"/>
    </source>
</evidence>
<keyword evidence="5 8" id="KW-0378">Hydrolase</keyword>
<keyword evidence="2 8" id="KW-1277">Toxin-antitoxin system</keyword>
<dbReference type="InterPro" id="IPR050556">
    <property type="entry name" value="Type_II_TA_system_RNase"/>
</dbReference>
<dbReference type="GO" id="GO:0004519">
    <property type="term" value="F:endonuclease activity"/>
    <property type="evidence" value="ECO:0007669"/>
    <property type="project" value="UniProtKB-KW"/>
</dbReference>
<evidence type="ECO:0000313" key="10">
    <source>
        <dbReference type="EMBL" id="SHJ92762.1"/>
    </source>
</evidence>
<comment type="similarity">
    <text evidence="7 8">Belongs to the PINc/VapC protein family.</text>
</comment>
<evidence type="ECO:0000256" key="5">
    <source>
        <dbReference type="ARBA" id="ARBA00022801"/>
    </source>
</evidence>
<dbReference type="HAMAP" id="MF_00265">
    <property type="entry name" value="VapC_Nob1"/>
    <property type="match status" value="1"/>
</dbReference>
<comment type="cofactor">
    <cofactor evidence="1 8">
        <name>Mg(2+)</name>
        <dbReference type="ChEBI" id="CHEBI:18420"/>
    </cofactor>
</comment>
<dbReference type="STRING" id="1121393.SAMN02745216_02571"/>
<protein>
    <recommendedName>
        <fullName evidence="8">Ribonuclease VapC</fullName>
        <shortName evidence="8">RNase VapC</shortName>
        <ecNumber evidence="8">3.1.-.-</ecNumber>
    </recommendedName>
    <alternativeName>
        <fullName evidence="8">Toxin VapC</fullName>
    </alternativeName>
</protein>
<dbReference type="Proteomes" id="UP000183994">
    <property type="component" value="Unassembled WGS sequence"/>
</dbReference>
<name>A0A1M6NAQ0_9BACT</name>
<keyword evidence="8" id="KW-0800">Toxin</keyword>
<evidence type="ECO:0000256" key="1">
    <source>
        <dbReference type="ARBA" id="ARBA00001946"/>
    </source>
</evidence>
<gene>
    <name evidence="8" type="primary">vapC</name>
    <name evidence="10" type="ORF">SAMN02745216_02571</name>
</gene>
<proteinExistence type="inferred from homology"/>
<dbReference type="AlphaFoldDB" id="A0A1M6NAQ0"/>
<dbReference type="InterPro" id="IPR029060">
    <property type="entry name" value="PIN-like_dom_sf"/>
</dbReference>
<organism evidence="10 11">
    <name type="scientific">Desulfatibacillum alkenivorans DSM 16219</name>
    <dbReference type="NCBI Taxonomy" id="1121393"/>
    <lineage>
        <taxon>Bacteria</taxon>
        <taxon>Pseudomonadati</taxon>
        <taxon>Thermodesulfobacteriota</taxon>
        <taxon>Desulfobacteria</taxon>
        <taxon>Desulfobacterales</taxon>
        <taxon>Desulfatibacillaceae</taxon>
        <taxon>Desulfatibacillum</taxon>
    </lineage>
</organism>
<comment type="function">
    <text evidence="8">Toxic component of a toxin-antitoxin (TA) system. An RNase.</text>
</comment>